<evidence type="ECO:0000256" key="8">
    <source>
        <dbReference type="ARBA" id="ARBA00048679"/>
    </source>
</evidence>
<dbReference type="PANTHER" id="PTHR48005:SF13">
    <property type="entry name" value="SERINE_THREONINE-PROTEIN KINASE DDB_G0278509-RELATED"/>
    <property type="match status" value="1"/>
</dbReference>
<keyword evidence="3" id="KW-0808">Transferase</keyword>
<dbReference type="Proteomes" id="UP000736787">
    <property type="component" value="Unassembled WGS sequence"/>
</dbReference>
<dbReference type="EC" id="2.7.11.1" evidence="1"/>
<evidence type="ECO:0000256" key="3">
    <source>
        <dbReference type="ARBA" id="ARBA00022679"/>
    </source>
</evidence>
<evidence type="ECO:0000256" key="5">
    <source>
        <dbReference type="ARBA" id="ARBA00022777"/>
    </source>
</evidence>
<dbReference type="InterPro" id="IPR000719">
    <property type="entry name" value="Prot_kinase_dom"/>
</dbReference>
<dbReference type="Gene3D" id="3.30.200.20">
    <property type="entry name" value="Phosphorylase Kinase, domain 1"/>
    <property type="match status" value="1"/>
</dbReference>
<accession>A0A8T1CVL2</accession>
<dbReference type="VEuPathDB" id="FungiDB:PC110_g2437"/>
<dbReference type="PANTHER" id="PTHR48005">
    <property type="entry name" value="LEUCINE RICH REPEAT KINASE 2"/>
    <property type="match status" value="1"/>
</dbReference>
<dbReference type="AlphaFoldDB" id="A0A8T1CVL2"/>
<comment type="catalytic activity">
    <reaction evidence="8">
        <text>L-seryl-[protein] + ATP = O-phospho-L-seryl-[protein] + ADP + H(+)</text>
        <dbReference type="Rhea" id="RHEA:17989"/>
        <dbReference type="Rhea" id="RHEA-COMP:9863"/>
        <dbReference type="Rhea" id="RHEA-COMP:11604"/>
        <dbReference type="ChEBI" id="CHEBI:15378"/>
        <dbReference type="ChEBI" id="CHEBI:29999"/>
        <dbReference type="ChEBI" id="CHEBI:30616"/>
        <dbReference type="ChEBI" id="CHEBI:83421"/>
        <dbReference type="ChEBI" id="CHEBI:456216"/>
        <dbReference type="EC" id="2.7.11.1"/>
    </reaction>
</comment>
<keyword evidence="9" id="KW-0812">Transmembrane</keyword>
<dbReference type="SUPFAM" id="SSF52058">
    <property type="entry name" value="L domain-like"/>
    <property type="match status" value="1"/>
</dbReference>
<evidence type="ECO:0000256" key="2">
    <source>
        <dbReference type="ARBA" id="ARBA00022527"/>
    </source>
</evidence>
<feature type="domain" description="Protein kinase" evidence="10">
    <location>
        <begin position="377"/>
        <end position="459"/>
    </location>
</feature>
<dbReference type="PROSITE" id="PS50011">
    <property type="entry name" value="PROTEIN_KINASE_DOM"/>
    <property type="match status" value="1"/>
</dbReference>
<keyword evidence="9" id="KW-1133">Transmembrane helix</keyword>
<dbReference type="InterPro" id="IPR051420">
    <property type="entry name" value="Ser_Thr_Kinases_DiverseReg"/>
</dbReference>
<sequence length="459" mass="50864">MQRPTVTNYTIINGEAQRRMFRVFTDLNASCTCLSGLDGSDSWEFRIQTKSSNGNPTSFPATQASMDTLRIDVIQTLDVPDTLQKLIILGMGDSPLPLTFVPEYRNQPDHDLPIARTLDSTSNLSIIELVNIDMFTTVTSVSSFMPSSTTSVTLRNCNITSFGFEFTAGLNNLTQLDLSLNNLVSAYAGTGNQLFADRCSLTFCELEAYNLSYNKLSVFPITPLNVKTLRKLSLVISRGIIITSFTVNASMFEQIDDLEDFKADLPSGSAECNSEQWQTTHGARVCVANDTSSGQPSSGANPLTFVLLAGVLVVILLLCVLAWQWMVYRKDRPSETHSPKSQLYSMFNSDFEDHETMRVRLAADPIIVTNRLDYDEVKLGRCISRGGFGLVFSGTYRGRQVAIKKIKVNRETEGSQIEQFIREITLMAVLQHPRIVEFIVGPKASGKAQALLATIAQRR</sequence>
<keyword evidence="4" id="KW-0547">Nucleotide-binding</keyword>
<dbReference type="VEuPathDB" id="FungiDB:PC110_g2436"/>
<dbReference type="SUPFAM" id="SSF56112">
    <property type="entry name" value="Protein kinase-like (PK-like)"/>
    <property type="match status" value="1"/>
</dbReference>
<dbReference type="InterPro" id="IPR011009">
    <property type="entry name" value="Kinase-like_dom_sf"/>
</dbReference>
<organism evidence="11 12">
    <name type="scientific">Phytophthora cactorum</name>
    <dbReference type="NCBI Taxonomy" id="29920"/>
    <lineage>
        <taxon>Eukaryota</taxon>
        <taxon>Sar</taxon>
        <taxon>Stramenopiles</taxon>
        <taxon>Oomycota</taxon>
        <taxon>Peronosporomycetes</taxon>
        <taxon>Peronosporales</taxon>
        <taxon>Peronosporaceae</taxon>
        <taxon>Phytophthora</taxon>
    </lineage>
</organism>
<evidence type="ECO:0000256" key="6">
    <source>
        <dbReference type="ARBA" id="ARBA00022840"/>
    </source>
</evidence>
<dbReference type="GO" id="GO:0005524">
    <property type="term" value="F:ATP binding"/>
    <property type="evidence" value="ECO:0007669"/>
    <property type="project" value="UniProtKB-KW"/>
</dbReference>
<dbReference type="GO" id="GO:0004674">
    <property type="term" value="F:protein serine/threonine kinase activity"/>
    <property type="evidence" value="ECO:0007669"/>
    <property type="project" value="UniProtKB-KW"/>
</dbReference>
<proteinExistence type="predicted"/>
<dbReference type="InterPro" id="IPR032675">
    <property type="entry name" value="LRR_dom_sf"/>
</dbReference>
<keyword evidence="5" id="KW-0418">Kinase</keyword>
<name>A0A8T1CVL2_9STRA</name>
<gene>
    <name evidence="11" type="ORF">PC117_g14465</name>
</gene>
<protein>
    <recommendedName>
        <fullName evidence="1">non-specific serine/threonine protein kinase</fullName>
        <ecNumber evidence="1">2.7.11.1</ecNumber>
    </recommendedName>
</protein>
<dbReference type="Pfam" id="PF00069">
    <property type="entry name" value="Pkinase"/>
    <property type="match status" value="1"/>
</dbReference>
<evidence type="ECO:0000256" key="4">
    <source>
        <dbReference type="ARBA" id="ARBA00022741"/>
    </source>
</evidence>
<keyword evidence="6" id="KW-0067">ATP-binding</keyword>
<comment type="catalytic activity">
    <reaction evidence="7">
        <text>L-threonyl-[protein] + ATP = O-phospho-L-threonyl-[protein] + ADP + H(+)</text>
        <dbReference type="Rhea" id="RHEA:46608"/>
        <dbReference type="Rhea" id="RHEA-COMP:11060"/>
        <dbReference type="Rhea" id="RHEA-COMP:11605"/>
        <dbReference type="ChEBI" id="CHEBI:15378"/>
        <dbReference type="ChEBI" id="CHEBI:30013"/>
        <dbReference type="ChEBI" id="CHEBI:30616"/>
        <dbReference type="ChEBI" id="CHEBI:61977"/>
        <dbReference type="ChEBI" id="CHEBI:456216"/>
        <dbReference type="EC" id="2.7.11.1"/>
    </reaction>
</comment>
<evidence type="ECO:0000313" key="12">
    <source>
        <dbReference type="Proteomes" id="UP000736787"/>
    </source>
</evidence>
<evidence type="ECO:0000256" key="9">
    <source>
        <dbReference type="SAM" id="Phobius"/>
    </source>
</evidence>
<reference evidence="11" key="1">
    <citation type="submission" date="2018-10" db="EMBL/GenBank/DDBJ databases">
        <title>Effector identification in a new, highly contiguous assembly of the strawberry crown rot pathogen Phytophthora cactorum.</title>
        <authorList>
            <person name="Armitage A.D."/>
            <person name="Nellist C.F."/>
            <person name="Bates H."/>
            <person name="Vickerstaff R.J."/>
            <person name="Harrison R.J."/>
        </authorList>
    </citation>
    <scope>NUCLEOTIDE SEQUENCE</scope>
    <source>
        <strain evidence="11">4040</strain>
    </source>
</reference>
<keyword evidence="9" id="KW-0472">Membrane</keyword>
<evidence type="ECO:0000313" key="11">
    <source>
        <dbReference type="EMBL" id="KAG2927931.1"/>
    </source>
</evidence>
<dbReference type="Gene3D" id="3.80.10.10">
    <property type="entry name" value="Ribonuclease Inhibitor"/>
    <property type="match status" value="1"/>
</dbReference>
<feature type="transmembrane region" description="Helical" evidence="9">
    <location>
        <begin position="303"/>
        <end position="323"/>
    </location>
</feature>
<keyword evidence="2" id="KW-0723">Serine/threonine-protein kinase</keyword>
<dbReference type="EMBL" id="RCMK01000453">
    <property type="protein sequence ID" value="KAG2927931.1"/>
    <property type="molecule type" value="Genomic_DNA"/>
</dbReference>
<evidence type="ECO:0000256" key="7">
    <source>
        <dbReference type="ARBA" id="ARBA00047899"/>
    </source>
</evidence>
<evidence type="ECO:0000256" key="1">
    <source>
        <dbReference type="ARBA" id="ARBA00012513"/>
    </source>
</evidence>
<evidence type="ECO:0000259" key="10">
    <source>
        <dbReference type="PROSITE" id="PS50011"/>
    </source>
</evidence>
<comment type="caution">
    <text evidence="11">The sequence shown here is derived from an EMBL/GenBank/DDBJ whole genome shotgun (WGS) entry which is preliminary data.</text>
</comment>